<dbReference type="GO" id="GO:0110001">
    <property type="term" value="C:toxin-antitoxin complex"/>
    <property type="evidence" value="ECO:0007669"/>
    <property type="project" value="InterPro"/>
</dbReference>
<gene>
    <name evidence="4" type="ORF">F9K24_11845</name>
</gene>
<dbReference type="AlphaFoldDB" id="A0A833LX10"/>
<keyword evidence="1" id="KW-1277">Toxin-antitoxin system</keyword>
<dbReference type="GO" id="GO:0016787">
    <property type="term" value="F:hydrolase activity"/>
    <property type="evidence" value="ECO:0007669"/>
    <property type="project" value="UniProtKB-KW"/>
</dbReference>
<name>A0A833LX10_9LEPT</name>
<keyword evidence="2" id="KW-0540">Nuclease</keyword>
<evidence type="ECO:0000313" key="5">
    <source>
        <dbReference type="Proteomes" id="UP000460298"/>
    </source>
</evidence>
<evidence type="ECO:0008006" key="6">
    <source>
        <dbReference type="Google" id="ProtNLM"/>
    </source>
</evidence>
<dbReference type="EMBL" id="WBUI01000011">
    <property type="protein sequence ID" value="KAB2931970.1"/>
    <property type="molecule type" value="Genomic_DNA"/>
</dbReference>
<sequence length="109" mass="12767">MRSNSTVEILFEQILESIEATTQWSDRVESVVEIPQDVERHLLRTAELVRMLPETSRLRLETTNYRRIMAMRNAIVHSFLGRNVPGLMQMIRNDIPILKKQIGMQMSRT</sequence>
<dbReference type="Proteomes" id="UP000460298">
    <property type="component" value="Unassembled WGS sequence"/>
</dbReference>
<evidence type="ECO:0000256" key="1">
    <source>
        <dbReference type="ARBA" id="ARBA00022649"/>
    </source>
</evidence>
<accession>A0A833LX10</accession>
<reference evidence="4 5" key="1">
    <citation type="submission" date="2019-10" db="EMBL/GenBank/DDBJ databases">
        <title>Extracellular Electron Transfer in a Candidatus Methanoperedens spp. Enrichment Culture.</title>
        <authorList>
            <person name="Berger S."/>
            <person name="Rangel Shaw D."/>
            <person name="Berben T."/>
            <person name="In 'T Zandt M."/>
            <person name="Frank J."/>
            <person name="Reimann J."/>
            <person name="Jetten M.S.M."/>
            <person name="Welte C.U."/>
        </authorList>
    </citation>
    <scope>NUCLEOTIDE SEQUENCE [LARGE SCALE GENOMIC DNA]</scope>
    <source>
        <strain evidence="4">SB12</strain>
    </source>
</reference>
<evidence type="ECO:0000313" key="4">
    <source>
        <dbReference type="EMBL" id="KAB2931970.1"/>
    </source>
</evidence>
<organism evidence="4 5">
    <name type="scientific">Leptonema illini</name>
    <dbReference type="NCBI Taxonomy" id="183"/>
    <lineage>
        <taxon>Bacteria</taxon>
        <taxon>Pseudomonadati</taxon>
        <taxon>Spirochaetota</taxon>
        <taxon>Spirochaetia</taxon>
        <taxon>Leptospirales</taxon>
        <taxon>Leptospiraceae</taxon>
        <taxon>Leptonema</taxon>
    </lineage>
</organism>
<dbReference type="GO" id="GO:0004540">
    <property type="term" value="F:RNA nuclease activity"/>
    <property type="evidence" value="ECO:0007669"/>
    <property type="project" value="InterPro"/>
</dbReference>
<evidence type="ECO:0000256" key="3">
    <source>
        <dbReference type="ARBA" id="ARBA00022801"/>
    </source>
</evidence>
<comment type="caution">
    <text evidence="4">The sequence shown here is derived from an EMBL/GenBank/DDBJ whole genome shotgun (WGS) entry which is preliminary data.</text>
</comment>
<dbReference type="RefSeq" id="WP_002770095.1">
    <property type="nucleotide sequence ID" value="NZ_JQDG01000013.1"/>
</dbReference>
<keyword evidence="3" id="KW-0378">Hydrolase</keyword>
<protein>
    <recommendedName>
        <fullName evidence="6">DUF86 domain-containing protein</fullName>
    </recommendedName>
</protein>
<proteinExistence type="predicted"/>
<dbReference type="Pfam" id="PF01934">
    <property type="entry name" value="HepT-like"/>
    <property type="match status" value="1"/>
</dbReference>
<dbReference type="InterPro" id="IPR008201">
    <property type="entry name" value="HepT-like"/>
</dbReference>
<evidence type="ECO:0000256" key="2">
    <source>
        <dbReference type="ARBA" id="ARBA00022722"/>
    </source>
</evidence>